<evidence type="ECO:0000313" key="3">
    <source>
        <dbReference type="EMBL" id="MFD1872295.1"/>
    </source>
</evidence>
<dbReference type="EMBL" id="JBHUFD010000002">
    <property type="protein sequence ID" value="MFD1872295.1"/>
    <property type="molecule type" value="Genomic_DNA"/>
</dbReference>
<feature type="compositionally biased region" description="Low complexity" evidence="1">
    <location>
        <begin position="38"/>
        <end position="47"/>
    </location>
</feature>
<dbReference type="Proteomes" id="UP001597197">
    <property type="component" value="Unassembled WGS sequence"/>
</dbReference>
<evidence type="ECO:0000256" key="1">
    <source>
        <dbReference type="SAM" id="MobiDB-lite"/>
    </source>
</evidence>
<reference evidence="4" key="1">
    <citation type="journal article" date="2019" name="Int. J. Syst. Evol. Microbiol.">
        <title>The Global Catalogue of Microorganisms (GCM) 10K type strain sequencing project: providing services to taxonomists for standard genome sequencing and annotation.</title>
        <authorList>
            <consortium name="The Broad Institute Genomics Platform"/>
            <consortium name="The Broad Institute Genome Sequencing Center for Infectious Disease"/>
            <person name="Wu L."/>
            <person name="Ma J."/>
        </authorList>
    </citation>
    <scope>NUCLEOTIDE SEQUENCE [LARGE SCALE GENOMIC DNA]</scope>
    <source>
        <strain evidence="4">CGMCC 1.15795</strain>
    </source>
</reference>
<feature type="compositionally biased region" description="Low complexity" evidence="1">
    <location>
        <begin position="58"/>
        <end position="75"/>
    </location>
</feature>
<feature type="chain" id="PRO_5046754719" evidence="2">
    <location>
        <begin position="23"/>
        <end position="130"/>
    </location>
</feature>
<sequence length="130" mass="12557">MKSTGFIFAALLGLGLSTTAFAQTVPVTPGAAGAATPPIAPGTMAPGQTGTTIGTVPTGAANGTLNGTTNGTLTTPVGSTAPGTVYAPGTSTVPNATLDATRPMNSPATPGAMRRTTTGGRTNTTKTVRP</sequence>
<organism evidence="3 4">
    <name type="scientific">Hymenobacter bucti</name>
    <dbReference type="NCBI Taxonomy" id="1844114"/>
    <lineage>
        <taxon>Bacteria</taxon>
        <taxon>Pseudomonadati</taxon>
        <taxon>Bacteroidota</taxon>
        <taxon>Cytophagia</taxon>
        <taxon>Cytophagales</taxon>
        <taxon>Hymenobacteraceae</taxon>
        <taxon>Hymenobacter</taxon>
    </lineage>
</organism>
<keyword evidence="4" id="KW-1185">Reference proteome</keyword>
<keyword evidence="2" id="KW-0732">Signal</keyword>
<accession>A0ABW4QS88</accession>
<gene>
    <name evidence="3" type="ORF">ACFSDX_07640</name>
</gene>
<comment type="caution">
    <text evidence="3">The sequence shown here is derived from an EMBL/GenBank/DDBJ whole genome shotgun (WGS) entry which is preliminary data.</text>
</comment>
<dbReference type="RefSeq" id="WP_382312688.1">
    <property type="nucleotide sequence ID" value="NZ_JBHUFD010000002.1"/>
</dbReference>
<feature type="compositionally biased region" description="Low complexity" evidence="1">
    <location>
        <begin position="109"/>
        <end position="130"/>
    </location>
</feature>
<feature type="region of interest" description="Disordered" evidence="1">
    <location>
        <begin position="38"/>
        <end position="130"/>
    </location>
</feature>
<name>A0ABW4QS88_9BACT</name>
<evidence type="ECO:0000256" key="2">
    <source>
        <dbReference type="SAM" id="SignalP"/>
    </source>
</evidence>
<proteinExistence type="predicted"/>
<protein>
    <submittedName>
        <fullName evidence="3">Uncharacterized protein</fullName>
    </submittedName>
</protein>
<feature type="signal peptide" evidence="2">
    <location>
        <begin position="1"/>
        <end position="22"/>
    </location>
</feature>
<evidence type="ECO:0000313" key="4">
    <source>
        <dbReference type="Proteomes" id="UP001597197"/>
    </source>
</evidence>